<comment type="caution">
    <text evidence="2">The sequence shown here is derived from an EMBL/GenBank/DDBJ whole genome shotgun (WGS) entry which is preliminary data.</text>
</comment>
<feature type="region of interest" description="Disordered" evidence="1">
    <location>
        <begin position="251"/>
        <end position="278"/>
    </location>
</feature>
<evidence type="ECO:0000313" key="3">
    <source>
        <dbReference type="Proteomes" id="UP000734823"/>
    </source>
</evidence>
<name>A0ABR7LD90_9PSEU</name>
<sequence length="278" mass="30174">MTLTLVPTLDRTPLVEARDPLALDGTECTPLLEPEASTVLESGFMATQVELASPLLLLAHDLAERLSRPVLREALTSIAVTGVLHATWVHPSMAASVIRTAASVAGLLAPMAVAGTTRVARSSPEKRQGNTTRAVLAVTELASWLDCTEEEVAELAGFSRRNLSNWRGGASAYPKTVRGLFEIHGLVGALVHHLGKVGALVWLAQADEENCARRELLRTSAGRSKVQNSAQSLLFQKAQILTFEPEYEQHEETSRIRRSAGGHEVFVRPPVRRRTPPE</sequence>
<evidence type="ECO:0000256" key="1">
    <source>
        <dbReference type="SAM" id="MobiDB-lite"/>
    </source>
</evidence>
<proteinExistence type="predicted"/>
<keyword evidence="3" id="KW-1185">Reference proteome</keyword>
<gene>
    <name evidence="2" type="ORF">GPZ80_26340</name>
</gene>
<dbReference type="EMBL" id="JABVED010000019">
    <property type="protein sequence ID" value="MBC6450685.1"/>
    <property type="molecule type" value="Genomic_DNA"/>
</dbReference>
<dbReference type="Proteomes" id="UP000734823">
    <property type="component" value="Unassembled WGS sequence"/>
</dbReference>
<reference evidence="2 3" key="1">
    <citation type="submission" date="2020-06" db="EMBL/GenBank/DDBJ databases">
        <title>Actinokineospora xiongansis sp. nov., isolated from soil of Baiyangdian.</title>
        <authorList>
            <person name="Zhang X."/>
        </authorList>
    </citation>
    <scope>NUCLEOTIDE SEQUENCE [LARGE SCALE GENOMIC DNA]</scope>
    <source>
        <strain evidence="2 3">HBU206404</strain>
    </source>
</reference>
<accession>A0ABR7LD90</accession>
<organism evidence="2 3">
    <name type="scientific">Actinokineospora xionganensis</name>
    <dbReference type="NCBI Taxonomy" id="2684470"/>
    <lineage>
        <taxon>Bacteria</taxon>
        <taxon>Bacillati</taxon>
        <taxon>Actinomycetota</taxon>
        <taxon>Actinomycetes</taxon>
        <taxon>Pseudonocardiales</taxon>
        <taxon>Pseudonocardiaceae</taxon>
        <taxon>Actinokineospora</taxon>
    </lineage>
</organism>
<protein>
    <submittedName>
        <fullName evidence="2">Uncharacterized protein</fullName>
    </submittedName>
</protein>
<dbReference type="RefSeq" id="WP_187223782.1">
    <property type="nucleotide sequence ID" value="NZ_JABVED010000019.1"/>
</dbReference>
<evidence type="ECO:0000313" key="2">
    <source>
        <dbReference type="EMBL" id="MBC6450685.1"/>
    </source>
</evidence>